<dbReference type="EMBL" id="JAEEGB010000004">
    <property type="protein sequence ID" value="MBI6871651.1"/>
    <property type="molecule type" value="Genomic_DNA"/>
</dbReference>
<feature type="binding site" evidence="3">
    <location>
        <begin position="220"/>
        <end position="225"/>
    </location>
    <ligand>
        <name>Mo-bis(molybdopterin guanine dinucleotide)</name>
        <dbReference type="ChEBI" id="CHEBI:60539"/>
    </ligand>
</feature>
<keyword evidence="1 3" id="KW-0963">Cytoplasm</keyword>
<dbReference type="GO" id="GO:0016783">
    <property type="term" value="F:sulfurtransferase activity"/>
    <property type="evidence" value="ECO:0007669"/>
    <property type="project" value="InterPro"/>
</dbReference>
<dbReference type="AlphaFoldDB" id="A0A934M549"/>
<dbReference type="GO" id="GO:0005737">
    <property type="term" value="C:cytoplasm"/>
    <property type="evidence" value="ECO:0007669"/>
    <property type="project" value="UniProtKB-SubCell"/>
</dbReference>
<comment type="function">
    <text evidence="3">Required for formate dehydrogenase (FDH) activity. Acts as a sulfur carrier protein that transfers sulfur from IscS to the molybdenum cofactor prior to its insertion into FDH.</text>
</comment>
<keyword evidence="5" id="KW-1185">Reference proteome</keyword>
<dbReference type="Gene3D" id="3.10.20.10">
    <property type="match status" value="1"/>
</dbReference>
<comment type="subcellular location">
    <subcellularLocation>
        <location evidence="3">Cytoplasm</location>
    </subcellularLocation>
</comment>
<name>A0A934M549_9CLOT</name>
<evidence type="ECO:0000256" key="1">
    <source>
        <dbReference type="ARBA" id="ARBA00022490"/>
    </source>
</evidence>
<accession>A0A934M549</accession>
<comment type="caution">
    <text evidence="4">The sequence shown here is derived from an EMBL/GenBank/DDBJ whole genome shotgun (WGS) entry which is preliminary data.</text>
</comment>
<dbReference type="InterPro" id="IPR003786">
    <property type="entry name" value="FdhD"/>
</dbReference>
<dbReference type="SUPFAM" id="SSF53927">
    <property type="entry name" value="Cytidine deaminase-like"/>
    <property type="match status" value="1"/>
</dbReference>
<dbReference type="HAMAP" id="MF_00187">
    <property type="entry name" value="FdhD"/>
    <property type="match status" value="1"/>
</dbReference>
<dbReference type="PANTHER" id="PTHR30592">
    <property type="entry name" value="FORMATE DEHYDROGENASE"/>
    <property type="match status" value="1"/>
</dbReference>
<dbReference type="InterPro" id="IPR016193">
    <property type="entry name" value="Cytidine_deaminase-like"/>
</dbReference>
<protein>
    <recommendedName>
        <fullName evidence="3">Sulfur carrier protein FdhD</fullName>
    </recommendedName>
</protein>
<evidence type="ECO:0000256" key="3">
    <source>
        <dbReference type="HAMAP-Rule" id="MF_00187"/>
    </source>
</evidence>
<gene>
    <name evidence="3 4" type="primary">fdhD</name>
    <name evidence="4" type="ORF">I6U51_02890</name>
</gene>
<evidence type="ECO:0000313" key="4">
    <source>
        <dbReference type="EMBL" id="MBI6871651.1"/>
    </source>
</evidence>
<sequence length="236" mass="26453">MIYEYPLSLFINEKHIATLLCTPEKLDALVWGFLRTQGIISNTDEVESFILDEKNGIAKIRLNANSDKQSRQLLPVGFNEEDRADFFSDLIESLNCKVVEDQCFSIDVSKVYELMDENLSYSEAFKQTGGAHCVALSDGEKIIVICEDVARHNAMDKAIGEALMRNISLNGKIIFISGRVSFEMILKVARFGLPIVISKSAPTSLSIELAQKLNITLAGFVRGEKMKIYTCPYRIK</sequence>
<comment type="similarity">
    <text evidence="3">Belongs to the FdhD family.</text>
</comment>
<dbReference type="PIRSF" id="PIRSF015626">
    <property type="entry name" value="FdhD"/>
    <property type="match status" value="1"/>
</dbReference>
<keyword evidence="2 3" id="KW-0501">Molybdenum cofactor biosynthesis</keyword>
<dbReference type="Proteomes" id="UP000622687">
    <property type="component" value="Unassembled WGS sequence"/>
</dbReference>
<feature type="active site" description="Cysteine persulfide intermediate" evidence="3">
    <location>
        <position position="96"/>
    </location>
</feature>
<proteinExistence type="inferred from homology"/>
<dbReference type="PANTHER" id="PTHR30592:SF1">
    <property type="entry name" value="SULFUR CARRIER PROTEIN FDHD"/>
    <property type="match status" value="1"/>
</dbReference>
<dbReference type="GO" id="GO:0006777">
    <property type="term" value="P:Mo-molybdopterin cofactor biosynthetic process"/>
    <property type="evidence" value="ECO:0007669"/>
    <property type="project" value="UniProtKB-UniRule"/>
</dbReference>
<dbReference type="NCBIfam" id="TIGR00129">
    <property type="entry name" value="fdhD_narQ"/>
    <property type="match status" value="1"/>
</dbReference>
<organism evidence="4 5">
    <name type="scientific">Clostridium aciditolerans</name>
    <dbReference type="NCBI Taxonomy" id="339861"/>
    <lineage>
        <taxon>Bacteria</taxon>
        <taxon>Bacillati</taxon>
        <taxon>Bacillota</taxon>
        <taxon>Clostridia</taxon>
        <taxon>Eubacteriales</taxon>
        <taxon>Clostridiaceae</taxon>
        <taxon>Clostridium</taxon>
    </lineage>
</organism>
<reference evidence="4" key="1">
    <citation type="submission" date="2020-12" db="EMBL/GenBank/DDBJ databases">
        <title>Clostridium thailandense sp. nov., a novel acetogenic bacterium isolated from peat land soil in Thailand.</title>
        <authorList>
            <person name="Chaikitkaew S."/>
            <person name="Birkeland N.K."/>
        </authorList>
    </citation>
    <scope>NUCLEOTIDE SEQUENCE</scope>
    <source>
        <strain evidence="4">DSM 17425</strain>
    </source>
</reference>
<dbReference type="Pfam" id="PF02634">
    <property type="entry name" value="FdhD-NarQ"/>
    <property type="match status" value="1"/>
</dbReference>
<evidence type="ECO:0000313" key="5">
    <source>
        <dbReference type="Proteomes" id="UP000622687"/>
    </source>
</evidence>
<dbReference type="GO" id="GO:0097163">
    <property type="term" value="F:sulfur carrier activity"/>
    <property type="evidence" value="ECO:0007669"/>
    <property type="project" value="UniProtKB-UniRule"/>
</dbReference>
<dbReference type="Gene3D" id="3.40.140.10">
    <property type="entry name" value="Cytidine Deaminase, domain 2"/>
    <property type="match status" value="1"/>
</dbReference>
<evidence type="ECO:0000256" key="2">
    <source>
        <dbReference type="ARBA" id="ARBA00023150"/>
    </source>
</evidence>